<dbReference type="EMBL" id="LTDL01000006">
    <property type="protein sequence ID" value="OAG32301.1"/>
    <property type="molecule type" value="Genomic_DNA"/>
</dbReference>
<sequence length="526" mass="57291">MKMEKAPASPEERKAILRKMFQALRQSPMFSHYTIEHIRDSAIKSEQLTYDRSRSRQEYMQAMQAKLFKIEKSYVMNTEEIMREIGQKAYKQKPVQIGVEGESAFAPRPGAAAFKESARESESEPEQFQARPRKQGPEFIPLSPSGQGGGLNFSFVSEEPRKPSELASLPLHAIGPISPISTPQSLHAIQAHHKPGSKRQMKHGGHATAHMSSLGLQHGAMGSAMSNIANISSAHLVSELGAGRPHPGQTQHPGRAPVDLGVLSGSLGSSLRPEAFHDLGAPGPGLGMGMGTMAGLSTISGIGSAGRVPGEGPGGSGLDEMGQAMHLGPSLQRIGGTAGSTNTAARLNSNRIFAQLERAPKAASKHLGKGAPGVEEREREREREGGGFQDEDLPPRKRAAAIKEAAVSEDDEILYAQKEAQKMRGVVEVHQKLFPRWAGQRKAFLDLEQMLQEKISKRTELEPETIKGILQLMKRQIIAITAEIKQTEGLSFKKRLARISTAFLHKRQQVPEYLFIAADTTEHPEH</sequence>
<keyword evidence="2" id="KW-0539">Nucleus</keyword>
<evidence type="ECO:0000256" key="3">
    <source>
        <dbReference type="SAM" id="MobiDB-lite"/>
    </source>
</evidence>
<keyword evidence="6" id="KW-1185">Reference proteome</keyword>
<feature type="region of interest" description="Disordered" evidence="3">
    <location>
        <begin position="358"/>
        <end position="396"/>
    </location>
</feature>
<organism evidence="5 6">
    <name type="scientific">Nematocida displodere</name>
    <dbReference type="NCBI Taxonomy" id="1805483"/>
    <lineage>
        <taxon>Eukaryota</taxon>
        <taxon>Fungi</taxon>
        <taxon>Fungi incertae sedis</taxon>
        <taxon>Microsporidia</taxon>
        <taxon>Nematocida</taxon>
    </lineage>
</organism>
<dbReference type="GO" id="GO:0005634">
    <property type="term" value="C:nucleus"/>
    <property type="evidence" value="ECO:0007669"/>
    <property type="project" value="UniProtKB-SubCell"/>
</dbReference>
<name>A0A177ELF2_9MICR</name>
<dbReference type="Gene3D" id="1.10.246.20">
    <property type="entry name" value="Coactivator CBP, KIX domain"/>
    <property type="match status" value="1"/>
</dbReference>
<gene>
    <name evidence="5" type="ORF">NEDG_02052</name>
</gene>
<reference evidence="5 6" key="1">
    <citation type="submission" date="2016-02" db="EMBL/GenBank/DDBJ databases">
        <title>Discovery of a natural microsporidian pathogen with a broad tissue tropism in Caenorhabditis elegans.</title>
        <authorList>
            <person name="Luallen R.J."/>
            <person name="Reinke A.W."/>
            <person name="Tong L."/>
            <person name="Botts M.R."/>
            <person name="Felix M.-A."/>
            <person name="Troemel E.R."/>
        </authorList>
    </citation>
    <scope>NUCLEOTIDE SEQUENCE [LARGE SCALE GENOMIC DNA]</scope>
    <source>
        <strain evidence="5 6">JUm2807</strain>
    </source>
</reference>
<dbReference type="Pfam" id="PF16987">
    <property type="entry name" value="KIX_2"/>
    <property type="match status" value="1"/>
</dbReference>
<evidence type="ECO:0000256" key="2">
    <source>
        <dbReference type="ARBA" id="ARBA00023242"/>
    </source>
</evidence>
<evidence type="ECO:0000259" key="4">
    <source>
        <dbReference type="Pfam" id="PF16987"/>
    </source>
</evidence>
<dbReference type="Proteomes" id="UP000185944">
    <property type="component" value="Unassembled WGS sequence"/>
</dbReference>
<comment type="subcellular location">
    <subcellularLocation>
        <location evidence="1">Nucleus</location>
    </subcellularLocation>
</comment>
<dbReference type="GO" id="GO:0003712">
    <property type="term" value="F:transcription coregulator activity"/>
    <property type="evidence" value="ECO:0007669"/>
    <property type="project" value="InterPro"/>
</dbReference>
<dbReference type="OrthoDB" id="2189774at2759"/>
<comment type="caution">
    <text evidence="5">The sequence shown here is derived from an EMBL/GenBank/DDBJ whole genome shotgun (WGS) entry which is preliminary data.</text>
</comment>
<feature type="compositionally biased region" description="Basic and acidic residues" evidence="3">
    <location>
        <begin position="374"/>
        <end position="385"/>
    </location>
</feature>
<dbReference type="AlphaFoldDB" id="A0A177ELF2"/>
<dbReference type="GeneID" id="93648402"/>
<evidence type="ECO:0000313" key="6">
    <source>
        <dbReference type="Proteomes" id="UP000185944"/>
    </source>
</evidence>
<proteinExistence type="predicted"/>
<dbReference type="InterPro" id="IPR036529">
    <property type="entry name" value="KIX_dom_sf"/>
</dbReference>
<evidence type="ECO:0000256" key="1">
    <source>
        <dbReference type="ARBA" id="ARBA00004123"/>
    </source>
</evidence>
<feature type="domain" description="Mediator complex subunit 15 KIX" evidence="4">
    <location>
        <begin position="7"/>
        <end position="76"/>
    </location>
</feature>
<dbReference type="GO" id="GO:0006355">
    <property type="term" value="P:regulation of DNA-templated transcription"/>
    <property type="evidence" value="ECO:0007669"/>
    <property type="project" value="InterPro"/>
</dbReference>
<feature type="region of interest" description="Disordered" evidence="3">
    <location>
        <begin position="107"/>
        <end position="159"/>
    </location>
</feature>
<protein>
    <recommendedName>
        <fullName evidence="4">Mediator complex subunit 15 KIX domain-containing protein</fullName>
    </recommendedName>
</protein>
<dbReference type="RefSeq" id="XP_067545743.1">
    <property type="nucleotide sequence ID" value="XM_067689470.1"/>
</dbReference>
<accession>A0A177ELF2</accession>
<dbReference type="STRING" id="1805483.A0A177ELF2"/>
<dbReference type="VEuPathDB" id="MicrosporidiaDB:NEDG_02052"/>
<dbReference type="InterPro" id="IPR036546">
    <property type="entry name" value="MED15_KIX"/>
</dbReference>
<evidence type="ECO:0000313" key="5">
    <source>
        <dbReference type="EMBL" id="OAG32301.1"/>
    </source>
</evidence>